<proteinExistence type="predicted"/>
<dbReference type="RefSeq" id="WP_191794992.1">
    <property type="nucleotide sequence ID" value="NZ_JACSQQ010000005.1"/>
</dbReference>
<dbReference type="Proteomes" id="UP000641803">
    <property type="component" value="Unassembled WGS sequence"/>
</dbReference>
<dbReference type="EMBL" id="JACSQQ010000005">
    <property type="protein sequence ID" value="MBD7949584.1"/>
    <property type="molecule type" value="Genomic_DNA"/>
</dbReference>
<gene>
    <name evidence="1" type="ORF">H9652_04065</name>
</gene>
<evidence type="ECO:0000313" key="1">
    <source>
        <dbReference type="EMBL" id="MBD7949584.1"/>
    </source>
</evidence>
<evidence type="ECO:0008006" key="3">
    <source>
        <dbReference type="Google" id="ProtNLM"/>
    </source>
</evidence>
<organism evidence="1 2">
    <name type="scientific">Oerskovia rustica</name>
    <dbReference type="NCBI Taxonomy" id="2762237"/>
    <lineage>
        <taxon>Bacteria</taxon>
        <taxon>Bacillati</taxon>
        <taxon>Actinomycetota</taxon>
        <taxon>Actinomycetes</taxon>
        <taxon>Micrococcales</taxon>
        <taxon>Cellulomonadaceae</taxon>
        <taxon>Oerskovia</taxon>
    </lineage>
</organism>
<sequence>MRIDSPELDAEIAGTTQGDRLEVHAFRDGQVVAKDLQAGSWSLGWDADRQVQGQATITVGDPDGSRAPWGLSDPLGPGGSRLQVTWVSGLSGARVPLGWWRIRHPDPQETWLTYNLADGRAVRVAGGGSVTIQADEQTATVVMSRLDAEVVTEATCVAEVRRLLRDICPVTVRPEVVDGPVPGSLVYGESRMDAVEDLLSAIGAVYRMAPDGALEIVPAAGVGPVWTLAGGEDGVLVNLARSLSDEGVYNAAVSSGQTPDGRPLVGRAYIRSGPLAWGGPFGKVPLFHRSIATTQAGVDADAETLLANRVASGEVDLTVTCLTHPGLQIQDRVIVIAATTAGELPLEGRVVGMRMTSATSDAGTTPSKKMTLTVRVSAQALEAVAARVRRG</sequence>
<keyword evidence="2" id="KW-1185">Reference proteome</keyword>
<protein>
    <recommendedName>
        <fullName evidence="3">Minor tail protein</fullName>
    </recommendedName>
</protein>
<accession>A0ABR8RP67</accession>
<comment type="caution">
    <text evidence="1">The sequence shown here is derived from an EMBL/GenBank/DDBJ whole genome shotgun (WGS) entry which is preliminary data.</text>
</comment>
<reference evidence="1 2" key="1">
    <citation type="submission" date="2020-08" db="EMBL/GenBank/DDBJ databases">
        <title>A Genomic Blueprint of the Chicken Gut Microbiome.</title>
        <authorList>
            <person name="Gilroy R."/>
            <person name="Ravi A."/>
            <person name="Getino M."/>
            <person name="Pursley I."/>
            <person name="Horton D.L."/>
            <person name="Alikhan N.-F."/>
            <person name="Baker D."/>
            <person name="Gharbi K."/>
            <person name="Hall N."/>
            <person name="Watson M."/>
            <person name="Adriaenssens E.M."/>
            <person name="Foster-Nyarko E."/>
            <person name="Jarju S."/>
            <person name="Secka A."/>
            <person name="Antonio M."/>
            <person name="Oren A."/>
            <person name="Chaudhuri R."/>
            <person name="La Ragione R.M."/>
            <person name="Hildebrand F."/>
            <person name="Pallen M.J."/>
        </authorList>
    </citation>
    <scope>NUCLEOTIDE SEQUENCE [LARGE SCALE GENOMIC DNA]</scope>
    <source>
        <strain evidence="1 2">Sa4CUA1</strain>
    </source>
</reference>
<evidence type="ECO:0000313" key="2">
    <source>
        <dbReference type="Proteomes" id="UP000641803"/>
    </source>
</evidence>
<name>A0ABR8RP67_9CELL</name>